<feature type="region of interest" description="Disordered" evidence="1">
    <location>
        <begin position="37"/>
        <end position="57"/>
    </location>
</feature>
<dbReference type="Gene3D" id="1.10.1510.10">
    <property type="entry name" value="Uncharacterised protein YqeY/AIM41 PF09424, N-terminal domain"/>
    <property type="match status" value="1"/>
</dbReference>
<dbReference type="PANTHER" id="PTHR28055:SF1">
    <property type="entry name" value="ALTERED INHERITANCE OF MITOCHONDRIA PROTEIN 41, MITOCHONDRIAL"/>
    <property type="match status" value="1"/>
</dbReference>
<reference evidence="2 3" key="1">
    <citation type="journal article" date="2016" name="Nat. Commun.">
        <title>Thousands of microbial genomes shed light on interconnected biogeochemical processes in an aquifer system.</title>
        <authorList>
            <person name="Anantharaman K."/>
            <person name="Brown C.T."/>
            <person name="Hug L.A."/>
            <person name="Sharon I."/>
            <person name="Castelle C.J."/>
            <person name="Probst A.J."/>
            <person name="Thomas B.C."/>
            <person name="Singh A."/>
            <person name="Wilkins M.J."/>
            <person name="Karaoz U."/>
            <person name="Brodie E.L."/>
            <person name="Williams K.H."/>
            <person name="Hubbard S.S."/>
            <person name="Banfield J.F."/>
        </authorList>
    </citation>
    <scope>NUCLEOTIDE SEQUENCE [LARGE SCALE GENOMIC DNA]</scope>
</reference>
<sequence length="162" mass="18087">MPLKQKIEAELKSAMKNKEELRLSVLRMLKTAIGNKEVEKRTKLSKTGTGDLEKESQLTDEEIMEVLRAESKKRKDAVAGYKQGGRTEMAEKEKREMEILQSYLPAEISESELNILVEEAVKATGAQTPKEFGRVMGYVMGKAKNRVSGDRVSEAVKAVLGK</sequence>
<dbReference type="PANTHER" id="PTHR28055">
    <property type="entry name" value="ALTERED INHERITANCE OF MITOCHONDRIA PROTEIN 41, MITOCHONDRIAL"/>
    <property type="match status" value="1"/>
</dbReference>
<dbReference type="InterPro" id="IPR019004">
    <property type="entry name" value="YqeY/Aim41"/>
</dbReference>
<evidence type="ECO:0000313" key="2">
    <source>
        <dbReference type="EMBL" id="OGZ95266.1"/>
    </source>
</evidence>
<proteinExistence type="predicted"/>
<dbReference type="AlphaFoldDB" id="A0A1G2K758"/>
<dbReference type="EMBL" id="MHQC01000014">
    <property type="protein sequence ID" value="OGZ95266.1"/>
    <property type="molecule type" value="Genomic_DNA"/>
</dbReference>
<dbReference type="SUPFAM" id="SSF89095">
    <property type="entry name" value="GatB/YqeY motif"/>
    <property type="match status" value="1"/>
</dbReference>
<comment type="caution">
    <text evidence="2">The sequence shown here is derived from an EMBL/GenBank/DDBJ whole genome shotgun (WGS) entry which is preliminary data.</text>
</comment>
<dbReference type="InterPro" id="IPR042184">
    <property type="entry name" value="YqeY/Aim41_N"/>
</dbReference>
<evidence type="ECO:0000313" key="3">
    <source>
        <dbReference type="Proteomes" id="UP000177152"/>
    </source>
</evidence>
<organism evidence="2 3">
    <name type="scientific">Candidatus Sungbacteria bacterium RIFCSPHIGHO2_01_FULL_47_32</name>
    <dbReference type="NCBI Taxonomy" id="1802264"/>
    <lineage>
        <taxon>Bacteria</taxon>
        <taxon>Candidatus Sungiibacteriota</taxon>
    </lineage>
</organism>
<dbReference type="Proteomes" id="UP000177152">
    <property type="component" value="Unassembled WGS sequence"/>
</dbReference>
<dbReference type="Gene3D" id="1.10.10.410">
    <property type="match status" value="1"/>
</dbReference>
<dbReference type="InterPro" id="IPR003789">
    <property type="entry name" value="Asn/Gln_tRNA_amidoTrase-B-like"/>
</dbReference>
<dbReference type="Pfam" id="PF09424">
    <property type="entry name" value="YqeY"/>
    <property type="match status" value="1"/>
</dbReference>
<evidence type="ECO:0000256" key="1">
    <source>
        <dbReference type="SAM" id="MobiDB-lite"/>
    </source>
</evidence>
<name>A0A1G2K758_9BACT</name>
<evidence type="ECO:0008006" key="4">
    <source>
        <dbReference type="Google" id="ProtNLM"/>
    </source>
</evidence>
<dbReference type="GO" id="GO:0016884">
    <property type="term" value="F:carbon-nitrogen ligase activity, with glutamine as amido-N-donor"/>
    <property type="evidence" value="ECO:0007669"/>
    <property type="project" value="InterPro"/>
</dbReference>
<dbReference type="InterPro" id="IPR023168">
    <property type="entry name" value="GatB_Yqey_C_2"/>
</dbReference>
<accession>A0A1G2K758</accession>
<protein>
    <recommendedName>
        <fullName evidence="4">Glutamyl-tRNA amidotransferase</fullName>
    </recommendedName>
</protein>
<gene>
    <name evidence="2" type="ORF">A2633_06095</name>
</gene>